<dbReference type="eggNOG" id="KOG1347">
    <property type="taxonomic scope" value="Eukaryota"/>
</dbReference>
<evidence type="ECO:0000256" key="1">
    <source>
        <dbReference type="ARBA" id="ARBA00004141"/>
    </source>
</evidence>
<dbReference type="HOGENOM" id="CLU_012893_16_2_1"/>
<evidence type="ECO:0000313" key="9">
    <source>
        <dbReference type="EnsemblPlants" id="AET02174"/>
    </source>
</evidence>
<dbReference type="PANTHER" id="PTHR42893">
    <property type="entry name" value="PROTEIN DETOXIFICATION 44, CHLOROPLASTIC-RELATED"/>
    <property type="match status" value="1"/>
</dbReference>
<dbReference type="AlphaFoldDB" id="G7LDM7"/>
<dbReference type="InterPro" id="IPR044644">
    <property type="entry name" value="DinF-like"/>
</dbReference>
<evidence type="ECO:0000313" key="8">
    <source>
        <dbReference type="EMBL" id="AET02174.2"/>
    </source>
</evidence>
<comment type="subcellular location">
    <subcellularLocation>
        <location evidence="1">Membrane</location>
        <topology evidence="1">Multi-pass membrane protein</topology>
    </subcellularLocation>
</comment>
<keyword evidence="4 6" id="KW-1133">Transmembrane helix</keyword>
<feature type="transmembrane region" description="Helical" evidence="6">
    <location>
        <begin position="309"/>
        <end position="327"/>
    </location>
</feature>
<evidence type="ECO:0000256" key="6">
    <source>
        <dbReference type="RuleBase" id="RU004914"/>
    </source>
</evidence>
<reference evidence="8 10" key="2">
    <citation type="journal article" date="2014" name="BMC Genomics">
        <title>An improved genome release (version Mt4.0) for the model legume Medicago truncatula.</title>
        <authorList>
            <person name="Tang H."/>
            <person name="Krishnakumar V."/>
            <person name="Bidwell S."/>
            <person name="Rosen B."/>
            <person name="Chan A."/>
            <person name="Zhou S."/>
            <person name="Gentzbittel L."/>
            <person name="Childs K.L."/>
            <person name="Yandell M."/>
            <person name="Gundlach H."/>
            <person name="Mayer K.F."/>
            <person name="Schwartz D.C."/>
            <person name="Town C.D."/>
        </authorList>
    </citation>
    <scope>GENOME REANNOTATION</scope>
    <source>
        <strain evidence="9 10">cv. Jemalong A17</strain>
    </source>
</reference>
<protein>
    <recommendedName>
        <fullName evidence="6">Protein DETOXIFICATION</fullName>
    </recommendedName>
    <alternativeName>
        <fullName evidence="6">Multidrug and toxic compound extrusion protein</fullName>
    </alternativeName>
</protein>
<evidence type="ECO:0000256" key="3">
    <source>
        <dbReference type="ARBA" id="ARBA00022692"/>
    </source>
</evidence>
<keyword evidence="3 6" id="KW-0812">Transmembrane</keyword>
<evidence type="ECO:0000256" key="5">
    <source>
        <dbReference type="ARBA" id="ARBA00023136"/>
    </source>
</evidence>
<feature type="transmembrane region" description="Helical" evidence="6">
    <location>
        <begin position="334"/>
        <end position="353"/>
    </location>
</feature>
<dbReference type="GO" id="GO:0042910">
    <property type="term" value="F:xenobiotic transmembrane transporter activity"/>
    <property type="evidence" value="ECO:0007669"/>
    <property type="project" value="InterPro"/>
</dbReference>
<dbReference type="GO" id="GO:0015137">
    <property type="term" value="F:citrate transmembrane transporter activity"/>
    <property type="evidence" value="ECO:0000318"/>
    <property type="project" value="GO_Central"/>
</dbReference>
<evidence type="ECO:0000256" key="2">
    <source>
        <dbReference type="ARBA" id="ARBA00010199"/>
    </source>
</evidence>
<evidence type="ECO:0000256" key="4">
    <source>
        <dbReference type="ARBA" id="ARBA00022989"/>
    </source>
</evidence>
<dbReference type="CDD" id="cd13136">
    <property type="entry name" value="MATE_DinF_like"/>
    <property type="match status" value="1"/>
</dbReference>
<dbReference type="EMBL" id="CM001224">
    <property type="protein sequence ID" value="AET02174.2"/>
    <property type="molecule type" value="Genomic_DNA"/>
</dbReference>
<evidence type="ECO:0000256" key="7">
    <source>
        <dbReference type="SAM" id="MobiDB-lite"/>
    </source>
</evidence>
<feature type="transmembrane region" description="Helical" evidence="6">
    <location>
        <begin position="359"/>
        <end position="382"/>
    </location>
</feature>
<accession>G7LDM7</accession>
<dbReference type="KEGG" id="mtr:11444674"/>
<dbReference type="PANTHER" id="PTHR42893:SF19">
    <property type="entry name" value="PROTEIN DETOXIFICATION"/>
    <property type="match status" value="1"/>
</dbReference>
<keyword evidence="5 6" id="KW-0472">Membrane</keyword>
<feature type="transmembrane region" description="Helical" evidence="6">
    <location>
        <begin position="262"/>
        <end position="289"/>
    </location>
</feature>
<accession>A0A0C3XYT2</accession>
<dbReference type="Proteomes" id="UP000002051">
    <property type="component" value="Chromosome 8"/>
</dbReference>
<sequence length="607" mass="65664">MACDLSKPKDNTSSSLVYWETLILILILKAKLINIPKSQLTLLIKIDLITSLSCTIKSLRIILLCGSTMNENGNANEPNKKWKFPFLVFFNDARLIFKLDALSKEILGIAIPSALAVAADPIASLIDTAFIGHLGPVELAAAGVSIALFNQASKITIFPLVSITTSFVAEEDTIKRMNIKAAENDKSKLTEVTPESDVVQDIEKGTPKESNKAQKESVVGHNETNGTLGNNDKTNGVDSRSSKIKEIVVKKKKRHIASASTALLFGSILGLLQASVLIFGAKPLLYVMGVKHGSPMLKPAVKYLTYRSFGAPAVLLSLAMQGIFRGFKDTTTPLYVIVAGYSLNVLLEPLLIFKLKMGIKGAAIAHVISQYMMAFTLFFILMKKVYLLPPRIKDLQIFRFLRNGGLLMTKVIAVTFCVTLAASLAARLGSIPMAAFQPCLQVWLASSLFADGLAIAVQAILAGSFAEKDCNKTTAAATRTLQFGFILGAGLSLIVGFGLYFGAGIFSKNLQVIHFIRIGAPIVAATQPINTLAFVFDGVNYGASDFAYASYSLVTVSLVSVGVEFLLYRSNQFIGIWIALSIYMTLRMLAGVWRMGTGTGPWSYLRG</sequence>
<feature type="transmembrane region" description="Helical" evidence="6">
    <location>
        <begin position="548"/>
        <end position="568"/>
    </location>
</feature>
<dbReference type="PaxDb" id="3880-AET02174"/>
<keyword evidence="10" id="KW-1185">Reference proteome</keyword>
<reference evidence="8 10" key="1">
    <citation type="journal article" date="2011" name="Nature">
        <title>The Medicago genome provides insight into the evolution of rhizobial symbioses.</title>
        <authorList>
            <person name="Young N.D."/>
            <person name="Debelle F."/>
            <person name="Oldroyd G.E."/>
            <person name="Geurts R."/>
            <person name="Cannon S.B."/>
            <person name="Udvardi M.K."/>
            <person name="Benedito V.A."/>
            <person name="Mayer K.F."/>
            <person name="Gouzy J."/>
            <person name="Schoof H."/>
            <person name="Van de Peer Y."/>
            <person name="Proost S."/>
            <person name="Cook D.R."/>
            <person name="Meyers B.C."/>
            <person name="Spannagl M."/>
            <person name="Cheung F."/>
            <person name="De Mita S."/>
            <person name="Krishnakumar V."/>
            <person name="Gundlach H."/>
            <person name="Zhou S."/>
            <person name="Mudge J."/>
            <person name="Bharti A.K."/>
            <person name="Murray J.D."/>
            <person name="Naoumkina M.A."/>
            <person name="Rosen B."/>
            <person name="Silverstein K.A."/>
            <person name="Tang H."/>
            <person name="Rombauts S."/>
            <person name="Zhao P.X."/>
            <person name="Zhou P."/>
            <person name="Barbe V."/>
            <person name="Bardou P."/>
            <person name="Bechner M."/>
            <person name="Bellec A."/>
            <person name="Berger A."/>
            <person name="Berges H."/>
            <person name="Bidwell S."/>
            <person name="Bisseling T."/>
            <person name="Choisne N."/>
            <person name="Couloux A."/>
            <person name="Denny R."/>
            <person name="Deshpande S."/>
            <person name="Dai X."/>
            <person name="Doyle J.J."/>
            <person name="Dudez A.M."/>
            <person name="Farmer A.D."/>
            <person name="Fouteau S."/>
            <person name="Franken C."/>
            <person name="Gibelin C."/>
            <person name="Gish J."/>
            <person name="Goldstein S."/>
            <person name="Gonzalez A.J."/>
            <person name="Green P.J."/>
            <person name="Hallab A."/>
            <person name="Hartog M."/>
            <person name="Hua A."/>
            <person name="Humphray S.J."/>
            <person name="Jeong D.H."/>
            <person name="Jing Y."/>
            <person name="Jocker A."/>
            <person name="Kenton S.M."/>
            <person name="Kim D.J."/>
            <person name="Klee K."/>
            <person name="Lai H."/>
            <person name="Lang C."/>
            <person name="Lin S."/>
            <person name="Macmil S.L."/>
            <person name="Magdelenat G."/>
            <person name="Matthews L."/>
            <person name="McCorrison J."/>
            <person name="Monaghan E.L."/>
            <person name="Mun J.H."/>
            <person name="Najar F.Z."/>
            <person name="Nicholson C."/>
            <person name="Noirot C."/>
            <person name="O'Bleness M."/>
            <person name="Paule C.R."/>
            <person name="Poulain J."/>
            <person name="Prion F."/>
            <person name="Qin B."/>
            <person name="Qu C."/>
            <person name="Retzel E.F."/>
            <person name="Riddle C."/>
            <person name="Sallet E."/>
            <person name="Samain S."/>
            <person name="Samson N."/>
            <person name="Sanders I."/>
            <person name="Saurat O."/>
            <person name="Scarpelli C."/>
            <person name="Schiex T."/>
            <person name="Segurens B."/>
            <person name="Severin A.J."/>
            <person name="Sherrier D.J."/>
            <person name="Shi R."/>
            <person name="Sims S."/>
            <person name="Singer S.R."/>
            <person name="Sinharoy S."/>
            <person name="Sterck L."/>
            <person name="Viollet A."/>
            <person name="Wang B.B."/>
            <person name="Wang K."/>
            <person name="Wang M."/>
            <person name="Wang X."/>
            <person name="Warfsmann J."/>
            <person name="Weissenbach J."/>
            <person name="White D.D."/>
            <person name="White J.D."/>
            <person name="Wiley G.B."/>
            <person name="Wincker P."/>
            <person name="Xing Y."/>
            <person name="Yang L."/>
            <person name="Yao Z."/>
            <person name="Ying F."/>
            <person name="Zhai J."/>
            <person name="Zhou L."/>
            <person name="Zuber A."/>
            <person name="Denarie J."/>
            <person name="Dixon R.A."/>
            <person name="May G.D."/>
            <person name="Schwartz D.C."/>
            <person name="Rogers J."/>
            <person name="Quetier F."/>
            <person name="Town C.D."/>
            <person name="Roe B.A."/>
        </authorList>
    </citation>
    <scope>NUCLEOTIDE SEQUENCE [LARGE SCALE GENOMIC DNA]</scope>
    <source>
        <strain evidence="8">A17</strain>
        <strain evidence="9 10">cv. Jemalong A17</strain>
    </source>
</reference>
<evidence type="ECO:0000313" key="10">
    <source>
        <dbReference type="Proteomes" id="UP000002051"/>
    </source>
</evidence>
<feature type="compositionally biased region" description="Basic and acidic residues" evidence="7">
    <location>
        <begin position="201"/>
        <end position="215"/>
    </location>
</feature>
<reference evidence="9" key="3">
    <citation type="submission" date="2015-04" db="UniProtKB">
        <authorList>
            <consortium name="EnsemblPlants"/>
        </authorList>
    </citation>
    <scope>IDENTIFICATION</scope>
    <source>
        <strain evidence="9">cv. Jemalong A17</strain>
    </source>
</reference>
<feature type="compositionally biased region" description="Polar residues" evidence="7">
    <location>
        <begin position="222"/>
        <end position="239"/>
    </location>
</feature>
<dbReference type="EnsemblPlants" id="AET02174">
    <property type="protein sequence ID" value="AET02174"/>
    <property type="gene ID" value="MTR_8g036660"/>
</dbReference>
<dbReference type="GO" id="GO:0015297">
    <property type="term" value="F:antiporter activity"/>
    <property type="evidence" value="ECO:0007669"/>
    <property type="project" value="InterPro"/>
</dbReference>
<dbReference type="OrthoDB" id="2126698at2759"/>
<comment type="similarity">
    <text evidence="2 6">Belongs to the multi antimicrobial extrusion (MATE) (TC 2.A.66.1) family.</text>
</comment>
<dbReference type="NCBIfam" id="TIGR00797">
    <property type="entry name" value="matE"/>
    <property type="match status" value="1"/>
</dbReference>
<feature type="region of interest" description="Disordered" evidence="7">
    <location>
        <begin position="190"/>
        <end position="239"/>
    </location>
</feature>
<feature type="transmembrane region" description="Helical" evidence="6">
    <location>
        <begin position="403"/>
        <end position="428"/>
    </location>
</feature>
<organism evidence="8 10">
    <name type="scientific">Medicago truncatula</name>
    <name type="common">Barrel medic</name>
    <name type="synonym">Medicago tribuloides</name>
    <dbReference type="NCBI Taxonomy" id="3880"/>
    <lineage>
        <taxon>Eukaryota</taxon>
        <taxon>Viridiplantae</taxon>
        <taxon>Streptophyta</taxon>
        <taxon>Embryophyta</taxon>
        <taxon>Tracheophyta</taxon>
        <taxon>Spermatophyta</taxon>
        <taxon>Magnoliopsida</taxon>
        <taxon>eudicotyledons</taxon>
        <taxon>Gunneridae</taxon>
        <taxon>Pentapetalae</taxon>
        <taxon>rosids</taxon>
        <taxon>fabids</taxon>
        <taxon>Fabales</taxon>
        <taxon>Fabaceae</taxon>
        <taxon>Papilionoideae</taxon>
        <taxon>50 kb inversion clade</taxon>
        <taxon>NPAAA clade</taxon>
        <taxon>Hologalegina</taxon>
        <taxon>IRL clade</taxon>
        <taxon>Trifolieae</taxon>
        <taxon>Medicago</taxon>
    </lineage>
</organism>
<proteinExistence type="inferred from homology"/>
<dbReference type="GO" id="GO:0016020">
    <property type="term" value="C:membrane"/>
    <property type="evidence" value="ECO:0007669"/>
    <property type="project" value="UniProtKB-SubCell"/>
</dbReference>
<feature type="transmembrane region" description="Helical" evidence="6">
    <location>
        <begin position="574"/>
        <end position="593"/>
    </location>
</feature>
<dbReference type="Pfam" id="PF01554">
    <property type="entry name" value="MatE"/>
    <property type="match status" value="2"/>
</dbReference>
<dbReference type="InterPro" id="IPR002528">
    <property type="entry name" value="MATE_fam"/>
</dbReference>
<feature type="transmembrane region" description="Helical" evidence="6">
    <location>
        <begin position="440"/>
        <end position="462"/>
    </location>
</feature>
<name>G7LDM7_MEDTR</name>
<feature type="transmembrane region" description="Helical" evidence="6">
    <location>
        <begin position="483"/>
        <end position="506"/>
    </location>
</feature>
<comment type="caution">
    <text evidence="6">Lacks conserved residue(s) required for the propagation of feature annotation.</text>
</comment>
<gene>
    <name evidence="9" type="primary">11444674</name>
    <name evidence="8" type="ordered locus">MTR_8g036660</name>
</gene>